<evidence type="ECO:0000256" key="4">
    <source>
        <dbReference type="ARBA" id="ARBA00022448"/>
    </source>
</evidence>
<comment type="caution">
    <text evidence="13">The sequence shown here is derived from an EMBL/GenBank/DDBJ whole genome shotgun (WGS) entry which is preliminary data.</text>
</comment>
<dbReference type="OrthoDB" id="185373at2759"/>
<evidence type="ECO:0000256" key="9">
    <source>
        <dbReference type="ARBA" id="ARBA00023136"/>
    </source>
</evidence>
<keyword evidence="7" id="KW-0677">Repeat</keyword>
<dbReference type="InterPro" id="IPR037185">
    <property type="entry name" value="EmrE-like"/>
</dbReference>
<dbReference type="InterPro" id="IPR002885">
    <property type="entry name" value="PPR_rpt"/>
</dbReference>
<dbReference type="Proteomes" id="UP000257109">
    <property type="component" value="Unassembled WGS sequence"/>
</dbReference>
<protein>
    <submittedName>
        <fullName evidence="13">Pentatricopeptide repeat-containing protein</fullName>
    </submittedName>
</protein>
<dbReference type="Pfam" id="PF13041">
    <property type="entry name" value="PPR_2"/>
    <property type="match status" value="2"/>
</dbReference>
<reference evidence="13" key="1">
    <citation type="submission" date="2018-05" db="EMBL/GenBank/DDBJ databases">
        <title>Draft genome of Mucuna pruriens seed.</title>
        <authorList>
            <person name="Nnadi N.E."/>
            <person name="Vos R."/>
            <person name="Hasami M.H."/>
            <person name="Devisetty U.K."/>
            <person name="Aguiy J.C."/>
        </authorList>
    </citation>
    <scope>NUCLEOTIDE SEQUENCE [LARGE SCALE GENOMIC DNA]</scope>
    <source>
        <strain evidence="13">JCA_2017</strain>
    </source>
</reference>
<evidence type="ECO:0000313" key="13">
    <source>
        <dbReference type="EMBL" id="RDX99251.1"/>
    </source>
</evidence>
<feature type="domain" description="DYW" evidence="12">
    <location>
        <begin position="925"/>
        <end position="970"/>
    </location>
</feature>
<evidence type="ECO:0000256" key="7">
    <source>
        <dbReference type="ARBA" id="ARBA00022737"/>
    </source>
</evidence>
<dbReference type="InterPro" id="IPR032867">
    <property type="entry name" value="DYW_dom"/>
</dbReference>
<evidence type="ECO:0000256" key="5">
    <source>
        <dbReference type="ARBA" id="ARBA00022449"/>
    </source>
</evidence>
<feature type="repeat" description="PPR" evidence="10">
    <location>
        <begin position="578"/>
        <end position="608"/>
    </location>
</feature>
<dbReference type="InterPro" id="IPR011990">
    <property type="entry name" value="TPR-like_helical_dom_sf"/>
</dbReference>
<evidence type="ECO:0000256" key="1">
    <source>
        <dbReference type="ARBA" id="ARBA00004141"/>
    </source>
</evidence>
<feature type="transmembrane region" description="Helical" evidence="11">
    <location>
        <begin position="248"/>
        <end position="270"/>
    </location>
</feature>
<dbReference type="Pfam" id="PF20431">
    <property type="entry name" value="E_motif"/>
    <property type="match status" value="1"/>
</dbReference>
<feature type="repeat" description="PPR" evidence="10">
    <location>
        <begin position="609"/>
        <end position="643"/>
    </location>
</feature>
<evidence type="ECO:0000256" key="10">
    <source>
        <dbReference type="PROSITE-ProRule" id="PRU00708"/>
    </source>
</evidence>
<name>A0A371H8X9_MUCPR</name>
<evidence type="ECO:0000256" key="3">
    <source>
        <dbReference type="ARBA" id="ARBA00008349"/>
    </source>
</evidence>
<feature type="transmembrane region" description="Helical" evidence="11">
    <location>
        <begin position="177"/>
        <end position="194"/>
    </location>
</feature>
<dbReference type="Gene3D" id="1.25.40.10">
    <property type="entry name" value="Tetratricopeptide repeat domain"/>
    <property type="match status" value="5"/>
</dbReference>
<keyword evidence="5" id="KW-0050">Antiport</keyword>
<feature type="non-terminal residue" evidence="13">
    <location>
        <position position="1"/>
    </location>
</feature>
<keyword evidence="4" id="KW-0813">Transport</keyword>
<dbReference type="InterPro" id="IPR013657">
    <property type="entry name" value="SCL35B1-4/HUT1"/>
</dbReference>
<dbReference type="GO" id="GO:0003723">
    <property type="term" value="F:RNA binding"/>
    <property type="evidence" value="ECO:0007669"/>
    <property type="project" value="InterPro"/>
</dbReference>
<dbReference type="Pfam" id="PF01535">
    <property type="entry name" value="PPR"/>
    <property type="match status" value="4"/>
</dbReference>
<feature type="transmembrane region" description="Helical" evidence="11">
    <location>
        <begin position="18"/>
        <end position="38"/>
    </location>
</feature>
<dbReference type="GO" id="GO:0015297">
    <property type="term" value="F:antiporter activity"/>
    <property type="evidence" value="ECO:0007669"/>
    <property type="project" value="UniProtKB-KW"/>
</dbReference>
<dbReference type="PROSITE" id="PS51375">
    <property type="entry name" value="PPR"/>
    <property type="match status" value="5"/>
</dbReference>
<dbReference type="SUPFAM" id="SSF103481">
    <property type="entry name" value="Multidrug resistance efflux transporter EmrE"/>
    <property type="match status" value="1"/>
</dbReference>
<evidence type="ECO:0000256" key="2">
    <source>
        <dbReference type="ARBA" id="ARBA00006643"/>
    </source>
</evidence>
<dbReference type="FunFam" id="1.25.40.10:FF:001695">
    <property type="entry name" value="Pentatricopeptide repeat-containing protein At4g37170"/>
    <property type="match status" value="1"/>
</dbReference>
<dbReference type="NCBIfam" id="TIGR00756">
    <property type="entry name" value="PPR"/>
    <property type="match status" value="4"/>
</dbReference>
<evidence type="ECO:0000259" key="12">
    <source>
        <dbReference type="Pfam" id="PF14432"/>
    </source>
</evidence>
<keyword evidence="9 11" id="KW-0472">Membrane</keyword>
<dbReference type="AlphaFoldDB" id="A0A371H8X9"/>
<evidence type="ECO:0000256" key="11">
    <source>
        <dbReference type="SAM" id="Phobius"/>
    </source>
</evidence>
<proteinExistence type="inferred from homology"/>
<sequence>MSESSTSALSVDSRDDKFWKGAFAVAGIMVTLVTYGLLQEKIMRVPYGAEKEYFKYSLFLVFCNRITTSAVSAGSLLASKKAMDPVAPIYKYCLISVSNILTTTCQYEALKYVSFPVQTLAKCAKMIPVMVWGILIMQKTYQGPDYLLAFLVTLGCSVFILYPAGTDINPYSRGRENTIWGVLLMIGYLGFDGFTSTFQDKLFRGYDMEIHNQIFYTALCSCILSLTGLVLQGHLIPAIEFVYQHHDCFFDIALLSTVATISQFFISYIIRTFGALTFATIMTTRQLVSIMLSCVWFAHPLSWEQWIGAVIVFGSLYGKSLSRKVPQKATSSVALVQDGDSNNLKDIPAFSSSSDSSHFEFRYDKRILKNNPKDPISEDNNFEEAIDVLCHQKRVKEAVELLHRIDHRPSARVYSTLIAACVRHRALELGRRVHAHTKASNFVPGIFISNRLLDMYSKCGSLVDAQMLFDEMGHRDLCSWNTMIAGYAKLGRLQQARKMFDEMPHRDNFSWNAAMSGYISHDRPWEALELFRLMQKHESLNSNKFTLSSALAASAAIPCLRLGKEIHGYLIRTELNLDQVVWSALLDLYGKCGSLDEARGIFDQMADRDVVSWTTMIHRCFEDGRREEGFSLFRDLMLSGVRPNDYTFAGVLNACADHAAEHLGKEVHGYMMRIGYDPSSFAVSALVHMYSKCGITNVARRVFNQMPQPDLVSWTSLIVGYAQNGQPDEALHFFELLLQSGTKPDQVTFVGVLSACTHAGLVDKGLEYFHSIKEKHGLMHTADHYACVIDLLARSGRFKEAENIIDNMPIKPDKFLWASLLGGCRIHGNLELAKRAAKALYEIEPENPATYITLANIYANAGLWTEVAKVRKDMDYRGIVKKPGKSWIELKRQVHVFLVGDTSHPKASDIHEFLGELSKKMKEEGYVPDTNFVLHDVEEEQKEQNLVYHSEKLAVAFGIISTPPGTPIKSWFDLKSRQHQLQLDWWILKCVEKRDG</sequence>
<gene>
    <name evidence="13" type="primary">PCMP-H5</name>
    <name evidence="13" type="ORF">CR513_17723</name>
</gene>
<dbReference type="PANTHER" id="PTHR47926">
    <property type="entry name" value="PENTATRICOPEPTIDE REPEAT-CONTAINING PROTEIN"/>
    <property type="match status" value="1"/>
</dbReference>
<dbReference type="GO" id="GO:0009451">
    <property type="term" value="P:RNA modification"/>
    <property type="evidence" value="ECO:0007669"/>
    <property type="project" value="InterPro"/>
</dbReference>
<dbReference type="FunFam" id="1.25.40.10:FF:000366">
    <property type="entry name" value="Pentatricopeptide (PPR) repeat-containing protein"/>
    <property type="match status" value="1"/>
</dbReference>
<dbReference type="SUPFAM" id="SSF48452">
    <property type="entry name" value="TPR-like"/>
    <property type="match status" value="2"/>
</dbReference>
<dbReference type="InterPro" id="IPR046960">
    <property type="entry name" value="PPR_At4g14850-like_plant"/>
</dbReference>
<comment type="similarity">
    <text evidence="2">Belongs to the PPR family. PCMP-H subfamily.</text>
</comment>
<comment type="similarity">
    <text evidence="3">Belongs to the nucleotide-sugar transporter family. UDP-galactose:UMP antiporter (TC 2.A.7.11) subfamily.</text>
</comment>
<dbReference type="FunFam" id="1.25.40.10:FF:000031">
    <property type="entry name" value="Pentatricopeptide repeat-containing protein mitochondrial"/>
    <property type="match status" value="1"/>
</dbReference>
<organism evidence="13 14">
    <name type="scientific">Mucuna pruriens</name>
    <name type="common">Velvet bean</name>
    <name type="synonym">Dolichos pruriens</name>
    <dbReference type="NCBI Taxonomy" id="157652"/>
    <lineage>
        <taxon>Eukaryota</taxon>
        <taxon>Viridiplantae</taxon>
        <taxon>Streptophyta</taxon>
        <taxon>Embryophyta</taxon>
        <taxon>Tracheophyta</taxon>
        <taxon>Spermatophyta</taxon>
        <taxon>Magnoliopsida</taxon>
        <taxon>eudicotyledons</taxon>
        <taxon>Gunneridae</taxon>
        <taxon>Pentapetalae</taxon>
        <taxon>rosids</taxon>
        <taxon>fabids</taxon>
        <taxon>Fabales</taxon>
        <taxon>Fabaceae</taxon>
        <taxon>Papilionoideae</taxon>
        <taxon>50 kb inversion clade</taxon>
        <taxon>NPAAA clade</taxon>
        <taxon>indigoferoid/millettioid clade</taxon>
        <taxon>Phaseoleae</taxon>
        <taxon>Mucuna</taxon>
    </lineage>
</organism>
<dbReference type="GO" id="GO:0008270">
    <property type="term" value="F:zinc ion binding"/>
    <property type="evidence" value="ECO:0007669"/>
    <property type="project" value="InterPro"/>
</dbReference>
<dbReference type="Pfam" id="PF08449">
    <property type="entry name" value="UAA"/>
    <property type="match status" value="1"/>
</dbReference>
<feature type="repeat" description="PPR" evidence="10">
    <location>
        <begin position="476"/>
        <end position="510"/>
    </location>
</feature>
<feature type="non-terminal residue" evidence="13">
    <location>
        <position position="996"/>
    </location>
</feature>
<keyword evidence="14" id="KW-1185">Reference proteome</keyword>
<feature type="transmembrane region" description="Helical" evidence="11">
    <location>
        <begin position="214"/>
        <end position="236"/>
    </location>
</feature>
<dbReference type="PANTHER" id="PTHR47926:SF414">
    <property type="entry name" value="PENTATRICOPEPTIDE REPEAT-CONTAINING PROTEIN DOT4, CHLOROPLASTIC-LIKE"/>
    <property type="match status" value="1"/>
</dbReference>
<dbReference type="InterPro" id="IPR046848">
    <property type="entry name" value="E_motif"/>
</dbReference>
<keyword evidence="8 11" id="KW-1133">Transmembrane helix</keyword>
<evidence type="ECO:0000256" key="8">
    <source>
        <dbReference type="ARBA" id="ARBA00022989"/>
    </source>
</evidence>
<dbReference type="Pfam" id="PF14432">
    <property type="entry name" value="DYW_deaminase"/>
    <property type="match status" value="1"/>
</dbReference>
<evidence type="ECO:0000256" key="6">
    <source>
        <dbReference type="ARBA" id="ARBA00022692"/>
    </source>
</evidence>
<feature type="transmembrane region" description="Helical" evidence="11">
    <location>
        <begin position="146"/>
        <end position="165"/>
    </location>
</feature>
<dbReference type="EMBL" id="QJKJ01003274">
    <property type="protein sequence ID" value="RDX99251.1"/>
    <property type="molecule type" value="Genomic_DNA"/>
</dbReference>
<dbReference type="FunFam" id="1.25.40.10:FF:000284">
    <property type="entry name" value="Pentatricopeptide repeat-containing protein"/>
    <property type="match status" value="1"/>
</dbReference>
<dbReference type="Pfam" id="PF20430">
    <property type="entry name" value="Eplus_motif"/>
    <property type="match status" value="1"/>
</dbReference>
<accession>A0A371H8X9</accession>
<dbReference type="InterPro" id="IPR046849">
    <property type="entry name" value="E2_motif"/>
</dbReference>
<keyword evidence="6 11" id="KW-0812">Transmembrane</keyword>
<feature type="repeat" description="PPR" evidence="10">
    <location>
        <begin position="710"/>
        <end position="744"/>
    </location>
</feature>
<evidence type="ECO:0000313" key="14">
    <source>
        <dbReference type="Proteomes" id="UP000257109"/>
    </source>
</evidence>
<feature type="repeat" description="PPR" evidence="10">
    <location>
        <begin position="847"/>
        <end position="881"/>
    </location>
</feature>
<dbReference type="GO" id="GO:0016020">
    <property type="term" value="C:membrane"/>
    <property type="evidence" value="ECO:0007669"/>
    <property type="project" value="UniProtKB-SubCell"/>
</dbReference>
<comment type="subcellular location">
    <subcellularLocation>
        <location evidence="1">Membrane</location>
        <topology evidence="1">Multi-pass membrane protein</topology>
    </subcellularLocation>
</comment>